<accession>A0A0U9HRF4</accession>
<dbReference type="Proteomes" id="UP000054976">
    <property type="component" value="Unassembled WGS sequence"/>
</dbReference>
<dbReference type="GO" id="GO:0006824">
    <property type="term" value="P:cobalt ion transport"/>
    <property type="evidence" value="ECO:0007669"/>
    <property type="project" value="InterPro"/>
</dbReference>
<dbReference type="RefSeq" id="WP_059176164.1">
    <property type="nucleotide sequence ID" value="NZ_BCNO01000001.1"/>
</dbReference>
<keyword evidence="8" id="KW-1185">Reference proteome</keyword>
<reference evidence="8" key="1">
    <citation type="submission" date="2016-01" db="EMBL/GenBank/DDBJ databases">
        <title>Draft genome sequence of Thermodesulfovibrio aggregans strain TGE-P1.</title>
        <authorList>
            <person name="Sekiguchi Y."/>
            <person name="Ohashi A."/>
            <person name="Matsuura N."/>
            <person name="Tourlousse M.D."/>
        </authorList>
    </citation>
    <scope>NUCLEOTIDE SEQUENCE [LARGE SCALE GENOMIC DNA]</scope>
    <source>
        <strain evidence="8">TGE-P1</strain>
    </source>
</reference>
<dbReference type="InterPro" id="IPR051611">
    <property type="entry name" value="ECF_transporter_component"/>
</dbReference>
<evidence type="ECO:0000313" key="7">
    <source>
        <dbReference type="EMBL" id="GAQ94738.1"/>
    </source>
</evidence>
<evidence type="ECO:0000256" key="6">
    <source>
        <dbReference type="SAM" id="Phobius"/>
    </source>
</evidence>
<dbReference type="InterPro" id="IPR003339">
    <property type="entry name" value="ABC/ECF_trnsptr_transmembrane"/>
</dbReference>
<comment type="caution">
    <text evidence="7">The sequence shown here is derived from an EMBL/GenBank/DDBJ whole genome shotgun (WGS) entry which is preliminary data.</text>
</comment>
<dbReference type="InterPro" id="IPR012809">
    <property type="entry name" value="ECF_CbiQ"/>
</dbReference>
<dbReference type="CDD" id="cd16914">
    <property type="entry name" value="EcfT"/>
    <property type="match status" value="1"/>
</dbReference>
<sequence>MHLEEFSEGNSFLHRADPRIKILVFCLFSVLCAVSSGIKTPLIYLSYSLILLVISQVRFKPLISRLFFANFFIIFIWLFIPLTYPGNPHIEIGSIRISLEGIKYALSITIKCNAIIIATISLLSTSSVFSLAHAMLHLKMPKKLVTLFFLFYRYITVIHDEYLKIKRAAALRGFVPATNLHTYKTYAYIVGGMLIKSLERAEEIYKAMLCRGFNGYFPLFEHFQIKKSDIIFGVISTAIIILVWVES</sequence>
<dbReference type="GO" id="GO:0043190">
    <property type="term" value="C:ATP-binding cassette (ABC) transporter complex"/>
    <property type="evidence" value="ECO:0007669"/>
    <property type="project" value="InterPro"/>
</dbReference>
<dbReference type="OrthoDB" id="4533at2"/>
<evidence type="ECO:0000256" key="1">
    <source>
        <dbReference type="ARBA" id="ARBA00004651"/>
    </source>
</evidence>
<gene>
    <name evidence="7" type="ORF">TAGGR_1923</name>
</gene>
<dbReference type="NCBIfam" id="TIGR02454">
    <property type="entry name" value="ECF_T_CbiQ"/>
    <property type="match status" value="1"/>
</dbReference>
<dbReference type="Pfam" id="PF02361">
    <property type="entry name" value="CbiQ"/>
    <property type="match status" value="1"/>
</dbReference>
<evidence type="ECO:0000313" key="8">
    <source>
        <dbReference type="Proteomes" id="UP000054976"/>
    </source>
</evidence>
<feature type="transmembrane region" description="Helical" evidence="6">
    <location>
        <begin position="104"/>
        <end position="132"/>
    </location>
</feature>
<protein>
    <submittedName>
        <fullName evidence="7">Cobalt/nickel transport system permease protein</fullName>
    </submittedName>
</protein>
<keyword evidence="4 6" id="KW-1133">Transmembrane helix</keyword>
<keyword evidence="2" id="KW-1003">Cell membrane</keyword>
<dbReference type="PANTHER" id="PTHR34857:SF2">
    <property type="entry name" value="SLL0384 PROTEIN"/>
    <property type="match status" value="1"/>
</dbReference>
<dbReference type="PANTHER" id="PTHR34857">
    <property type="entry name" value="SLL0384 PROTEIN"/>
    <property type="match status" value="1"/>
</dbReference>
<dbReference type="STRING" id="86166.TAGGR_1923"/>
<feature type="transmembrane region" description="Helical" evidence="6">
    <location>
        <begin position="228"/>
        <end position="245"/>
    </location>
</feature>
<comment type="subcellular location">
    <subcellularLocation>
        <location evidence="1">Cell membrane</location>
        <topology evidence="1">Multi-pass membrane protein</topology>
    </subcellularLocation>
</comment>
<dbReference type="AlphaFoldDB" id="A0A0U9HRF4"/>
<feature type="transmembrane region" description="Helical" evidence="6">
    <location>
        <begin position="66"/>
        <end position="84"/>
    </location>
</feature>
<evidence type="ECO:0000256" key="3">
    <source>
        <dbReference type="ARBA" id="ARBA00022692"/>
    </source>
</evidence>
<evidence type="ECO:0000256" key="5">
    <source>
        <dbReference type="ARBA" id="ARBA00023136"/>
    </source>
</evidence>
<feature type="transmembrane region" description="Helical" evidence="6">
    <location>
        <begin position="20"/>
        <end position="36"/>
    </location>
</feature>
<name>A0A0U9HRF4_9BACT</name>
<keyword evidence="5 6" id="KW-0472">Membrane</keyword>
<evidence type="ECO:0000256" key="2">
    <source>
        <dbReference type="ARBA" id="ARBA00022475"/>
    </source>
</evidence>
<keyword evidence="3 6" id="KW-0812">Transmembrane</keyword>
<organism evidence="7 8">
    <name type="scientific">Thermodesulfovibrio aggregans</name>
    <dbReference type="NCBI Taxonomy" id="86166"/>
    <lineage>
        <taxon>Bacteria</taxon>
        <taxon>Pseudomonadati</taxon>
        <taxon>Nitrospirota</taxon>
        <taxon>Thermodesulfovibrionia</taxon>
        <taxon>Thermodesulfovibrionales</taxon>
        <taxon>Thermodesulfovibrionaceae</taxon>
        <taxon>Thermodesulfovibrio</taxon>
    </lineage>
</organism>
<evidence type="ECO:0000256" key="4">
    <source>
        <dbReference type="ARBA" id="ARBA00022989"/>
    </source>
</evidence>
<proteinExistence type="predicted"/>
<dbReference type="EMBL" id="BCNO01000001">
    <property type="protein sequence ID" value="GAQ94738.1"/>
    <property type="molecule type" value="Genomic_DNA"/>
</dbReference>